<dbReference type="SUPFAM" id="SSF88659">
    <property type="entry name" value="Sigma3 and sigma4 domains of RNA polymerase sigma factors"/>
    <property type="match status" value="1"/>
</dbReference>
<dbReference type="PANTHER" id="PTHR47756:SF2">
    <property type="entry name" value="BLL6612 PROTEIN"/>
    <property type="match status" value="1"/>
</dbReference>
<dbReference type="InterPro" id="IPR013249">
    <property type="entry name" value="RNA_pol_sigma70_r4_t2"/>
</dbReference>
<evidence type="ECO:0000259" key="5">
    <source>
        <dbReference type="Pfam" id="PF04542"/>
    </source>
</evidence>
<comment type="caution">
    <text evidence="8">The sequence shown here is derived from an EMBL/GenBank/DDBJ whole genome shotgun (WGS) entry which is preliminary data.</text>
</comment>
<dbReference type="InterPro" id="IPR013325">
    <property type="entry name" value="RNA_pol_sigma_r2"/>
</dbReference>
<name>A0ABP6T7I5_9ACTN</name>
<dbReference type="Pfam" id="PF04542">
    <property type="entry name" value="Sigma70_r2"/>
    <property type="match status" value="1"/>
</dbReference>
<dbReference type="NCBIfam" id="TIGR02937">
    <property type="entry name" value="sigma70-ECF"/>
    <property type="match status" value="1"/>
</dbReference>
<dbReference type="SUPFAM" id="SSF88946">
    <property type="entry name" value="Sigma2 domain of RNA polymerase sigma factors"/>
    <property type="match status" value="1"/>
</dbReference>
<evidence type="ECO:0000256" key="2">
    <source>
        <dbReference type="ARBA" id="ARBA00023015"/>
    </source>
</evidence>
<dbReference type="InterPro" id="IPR013324">
    <property type="entry name" value="RNA_pol_sigma_r3/r4-like"/>
</dbReference>
<dbReference type="InterPro" id="IPR046531">
    <property type="entry name" value="DUF6596"/>
</dbReference>
<dbReference type="Gene3D" id="1.10.10.10">
    <property type="entry name" value="Winged helix-like DNA-binding domain superfamily/Winged helix DNA-binding domain"/>
    <property type="match status" value="1"/>
</dbReference>
<accession>A0ABP6T7I5</accession>
<feature type="domain" description="DUF6596" evidence="7">
    <location>
        <begin position="196"/>
        <end position="296"/>
    </location>
</feature>
<keyword evidence="9" id="KW-1185">Reference proteome</keyword>
<sequence length="418" mass="45533">MRHSPAAHGPAPVADGAGPRATIEEIEAVFRAEYGRTVAVLVRVCGDIDLAEEYVQDAFTAAVGRWPTEGVPPSPAGWLITTARNRAIDRLRRERSRDARHAQAVALLDDEPPEEVGAVQDDRLRLIFTCCHPALAPAARVALTLRLLGGLTTPEIARAFLVPEPTMAARITRAKKKIAAARIPYRMPREADLPDRLRAVLAVVYLIFNEGYAASAGDRLVRAELCAEAVRLGRLLVELMPDEPEARGLLALMLLAEARRDARVGADGTLVPLTAQDRSKWNATLVTEGRALVRQCLRRGQPGPYQVQAAISAVHTDGPEPDWTQIRRLYDQLLTLTPTPVVALNRAVAIAEVEGPAAALPLVDALPLGDYHLFHAVRADLLRRLGRNAEARAAFEAALARTDNESEQAFLRRAISEL</sequence>
<proteinExistence type="inferred from homology"/>
<dbReference type="InterPro" id="IPR014284">
    <property type="entry name" value="RNA_pol_sigma-70_dom"/>
</dbReference>
<dbReference type="Proteomes" id="UP001501676">
    <property type="component" value="Unassembled WGS sequence"/>
</dbReference>
<feature type="domain" description="RNA polymerase sigma-70 region 2" evidence="5">
    <location>
        <begin position="30"/>
        <end position="96"/>
    </location>
</feature>
<dbReference type="EMBL" id="BAAAYN010000044">
    <property type="protein sequence ID" value="GAA3394223.1"/>
    <property type="molecule type" value="Genomic_DNA"/>
</dbReference>
<evidence type="ECO:0000259" key="7">
    <source>
        <dbReference type="Pfam" id="PF20239"/>
    </source>
</evidence>
<dbReference type="PANTHER" id="PTHR47756">
    <property type="entry name" value="BLL6612 PROTEIN-RELATED"/>
    <property type="match status" value="1"/>
</dbReference>
<keyword evidence="4" id="KW-0804">Transcription</keyword>
<evidence type="ECO:0000256" key="3">
    <source>
        <dbReference type="ARBA" id="ARBA00023082"/>
    </source>
</evidence>
<keyword evidence="2" id="KW-0805">Transcription regulation</keyword>
<reference evidence="9" key="1">
    <citation type="journal article" date="2019" name="Int. J. Syst. Evol. Microbiol.">
        <title>The Global Catalogue of Microorganisms (GCM) 10K type strain sequencing project: providing services to taxonomists for standard genome sequencing and annotation.</title>
        <authorList>
            <consortium name="The Broad Institute Genomics Platform"/>
            <consortium name="The Broad Institute Genome Sequencing Center for Infectious Disease"/>
            <person name="Wu L."/>
            <person name="Ma J."/>
        </authorList>
    </citation>
    <scope>NUCLEOTIDE SEQUENCE [LARGE SCALE GENOMIC DNA]</scope>
    <source>
        <strain evidence="9">JCM 9458</strain>
    </source>
</reference>
<evidence type="ECO:0000313" key="8">
    <source>
        <dbReference type="EMBL" id="GAA3394223.1"/>
    </source>
</evidence>
<evidence type="ECO:0000256" key="1">
    <source>
        <dbReference type="ARBA" id="ARBA00010641"/>
    </source>
</evidence>
<organism evidence="8 9">
    <name type="scientific">Cryptosporangium minutisporangium</name>
    <dbReference type="NCBI Taxonomy" id="113569"/>
    <lineage>
        <taxon>Bacteria</taxon>
        <taxon>Bacillati</taxon>
        <taxon>Actinomycetota</taxon>
        <taxon>Actinomycetes</taxon>
        <taxon>Cryptosporangiales</taxon>
        <taxon>Cryptosporangiaceae</taxon>
        <taxon>Cryptosporangium</taxon>
    </lineage>
</organism>
<comment type="similarity">
    <text evidence="1">Belongs to the sigma-70 factor family. ECF subfamily.</text>
</comment>
<dbReference type="Pfam" id="PF08281">
    <property type="entry name" value="Sigma70_r4_2"/>
    <property type="match status" value="1"/>
</dbReference>
<dbReference type="Pfam" id="PF20239">
    <property type="entry name" value="DUF6596"/>
    <property type="match status" value="1"/>
</dbReference>
<gene>
    <name evidence="8" type="ORF">GCM10020369_62780</name>
</gene>
<evidence type="ECO:0000256" key="4">
    <source>
        <dbReference type="ARBA" id="ARBA00023163"/>
    </source>
</evidence>
<evidence type="ECO:0000313" key="9">
    <source>
        <dbReference type="Proteomes" id="UP001501676"/>
    </source>
</evidence>
<dbReference type="InterPro" id="IPR007627">
    <property type="entry name" value="RNA_pol_sigma70_r2"/>
</dbReference>
<dbReference type="InterPro" id="IPR036388">
    <property type="entry name" value="WH-like_DNA-bd_sf"/>
</dbReference>
<dbReference type="Gene3D" id="1.10.1740.10">
    <property type="match status" value="1"/>
</dbReference>
<evidence type="ECO:0000259" key="6">
    <source>
        <dbReference type="Pfam" id="PF08281"/>
    </source>
</evidence>
<protein>
    <submittedName>
        <fullName evidence="8">RNA polymerase sigma factor</fullName>
    </submittedName>
</protein>
<keyword evidence="3" id="KW-0731">Sigma factor</keyword>
<feature type="domain" description="RNA polymerase sigma factor 70 region 4 type 2" evidence="6">
    <location>
        <begin position="127"/>
        <end position="178"/>
    </location>
</feature>